<dbReference type="InterPro" id="IPR055978">
    <property type="entry name" value="DUF7556"/>
</dbReference>
<dbReference type="RefSeq" id="WP_229114499.1">
    <property type="nucleotide sequence ID" value="NZ_CP064787.1"/>
</dbReference>
<protein>
    <submittedName>
        <fullName evidence="1">Uncharacterized protein</fullName>
    </submittedName>
</protein>
<evidence type="ECO:0000313" key="2">
    <source>
        <dbReference type="Proteomes" id="UP000663525"/>
    </source>
</evidence>
<evidence type="ECO:0000313" key="1">
    <source>
        <dbReference type="EMBL" id="QSG04972.1"/>
    </source>
</evidence>
<organism evidence="1 2">
    <name type="scientific">Halapricum desulfuricans</name>
    <dbReference type="NCBI Taxonomy" id="2841257"/>
    <lineage>
        <taxon>Archaea</taxon>
        <taxon>Methanobacteriati</taxon>
        <taxon>Methanobacteriota</taxon>
        <taxon>Stenosarchaea group</taxon>
        <taxon>Halobacteria</taxon>
        <taxon>Halobacteriales</taxon>
        <taxon>Haloarculaceae</taxon>
        <taxon>Halapricum</taxon>
    </lineage>
</organism>
<gene>
    <name evidence="1" type="ORF">HSR121_0617</name>
</gene>
<name>A0A897MWK3_9EURY</name>
<dbReference type="EMBL" id="CP064787">
    <property type="protein sequence ID" value="QSG04972.1"/>
    <property type="molecule type" value="Genomic_DNA"/>
</dbReference>
<proteinExistence type="predicted"/>
<dbReference type="GeneID" id="68854262"/>
<dbReference type="AlphaFoldDB" id="A0A897MWK3"/>
<reference evidence="1" key="1">
    <citation type="submission" date="2020-11" db="EMBL/GenBank/DDBJ databases">
        <title>Carbohydrate-dependent, anaerobic sulfur respiration: A novel catabolism in halophilic archaea.</title>
        <authorList>
            <person name="Sorokin D.Y."/>
            <person name="Messina E."/>
            <person name="Smedile F."/>
            <person name="La Cono V."/>
            <person name="Hallsworth J.E."/>
            <person name="Yakimov M.M."/>
        </authorList>
    </citation>
    <scope>NUCLEOTIDE SEQUENCE</scope>
    <source>
        <strain evidence="1">HSR12-1</strain>
    </source>
</reference>
<dbReference type="Proteomes" id="UP000663525">
    <property type="component" value="Chromosome"/>
</dbReference>
<sequence length="56" mass="5897">MSQETDAVAAVAEDAEVMASVETGPAGETFILADITRDDAYVTAPLQDAASLPEWR</sequence>
<accession>A0A897MWK3</accession>
<dbReference type="Pfam" id="PF24433">
    <property type="entry name" value="DUF7556"/>
    <property type="match status" value="1"/>
</dbReference>